<accession>A0AAV7FYT3</accession>
<evidence type="ECO:0000256" key="5">
    <source>
        <dbReference type="ARBA" id="ARBA00022640"/>
    </source>
</evidence>
<sequence length="189" mass="21404">MEIKLSIHSWDQGGPGGTPIAPLFLRIHTPLISVWTAISRAQVKVRPQWENGAPNNASSQTKNYEIAPFILGKQQSIGFPESSLPERKNVDSPEPQESLEWYSNSAPFEILRRVALWRAHSIYDLSFMDVDKILPFSSTLGWHSLHVNGEVQMRKGLRWIPRHPETRKGVTSDEMLQGVENSIDPEIPE</sequence>
<keyword evidence="7" id="KW-1185">Reference proteome</keyword>
<evidence type="ECO:0000256" key="4">
    <source>
        <dbReference type="ARBA" id="ARBA00022528"/>
    </source>
</evidence>
<protein>
    <recommendedName>
        <fullName evidence="3">Uncharacterized protein ycf68</fullName>
    </recommendedName>
</protein>
<dbReference type="AlphaFoldDB" id="A0AAV7FYT3"/>
<evidence type="ECO:0000313" key="6">
    <source>
        <dbReference type="EMBL" id="KAH0448550.1"/>
    </source>
</evidence>
<dbReference type="GO" id="GO:0009507">
    <property type="term" value="C:chloroplast"/>
    <property type="evidence" value="ECO:0007669"/>
    <property type="project" value="UniProtKB-SubCell"/>
</dbReference>
<keyword evidence="4" id="KW-0150">Chloroplast</keyword>
<evidence type="ECO:0000313" key="7">
    <source>
        <dbReference type="Proteomes" id="UP000775213"/>
    </source>
</evidence>
<dbReference type="InterPro" id="IPR022546">
    <property type="entry name" value="Uncharacterised_Ycf68"/>
</dbReference>
<dbReference type="Proteomes" id="UP000775213">
    <property type="component" value="Unassembled WGS sequence"/>
</dbReference>
<evidence type="ECO:0000256" key="2">
    <source>
        <dbReference type="ARBA" id="ARBA00007638"/>
    </source>
</evidence>
<comment type="caution">
    <text evidence="6">The sequence shown here is derived from an EMBL/GenBank/DDBJ whole genome shotgun (WGS) entry which is preliminary data.</text>
</comment>
<reference evidence="6 7" key="1">
    <citation type="journal article" date="2021" name="Hortic Res">
        <title>Chromosome-scale assembly of the Dendrobium chrysotoxum genome enhances the understanding of orchid evolution.</title>
        <authorList>
            <person name="Zhang Y."/>
            <person name="Zhang G.Q."/>
            <person name="Zhang D."/>
            <person name="Liu X.D."/>
            <person name="Xu X.Y."/>
            <person name="Sun W.H."/>
            <person name="Yu X."/>
            <person name="Zhu X."/>
            <person name="Wang Z.W."/>
            <person name="Zhao X."/>
            <person name="Zhong W.Y."/>
            <person name="Chen H."/>
            <person name="Yin W.L."/>
            <person name="Huang T."/>
            <person name="Niu S.C."/>
            <person name="Liu Z.J."/>
        </authorList>
    </citation>
    <scope>NUCLEOTIDE SEQUENCE [LARGE SCALE GENOMIC DNA]</scope>
    <source>
        <strain evidence="6">Lindl</strain>
    </source>
</reference>
<dbReference type="EMBL" id="JAGFBR010000019">
    <property type="protein sequence ID" value="KAH0448550.1"/>
    <property type="molecule type" value="Genomic_DNA"/>
</dbReference>
<gene>
    <name evidence="6" type="ORF">IEQ34_022350</name>
</gene>
<comment type="subcellular location">
    <subcellularLocation>
        <location evidence="1">Plastid</location>
        <location evidence="1">Chloroplast</location>
    </subcellularLocation>
</comment>
<organism evidence="6 7">
    <name type="scientific">Dendrobium chrysotoxum</name>
    <name type="common">Orchid</name>
    <dbReference type="NCBI Taxonomy" id="161865"/>
    <lineage>
        <taxon>Eukaryota</taxon>
        <taxon>Viridiplantae</taxon>
        <taxon>Streptophyta</taxon>
        <taxon>Embryophyta</taxon>
        <taxon>Tracheophyta</taxon>
        <taxon>Spermatophyta</taxon>
        <taxon>Magnoliopsida</taxon>
        <taxon>Liliopsida</taxon>
        <taxon>Asparagales</taxon>
        <taxon>Orchidaceae</taxon>
        <taxon>Epidendroideae</taxon>
        <taxon>Malaxideae</taxon>
        <taxon>Dendrobiinae</taxon>
        <taxon>Dendrobium</taxon>
    </lineage>
</organism>
<keyword evidence="5" id="KW-0934">Plastid</keyword>
<comment type="similarity">
    <text evidence="2">Belongs to the ycf68 family.</text>
</comment>
<dbReference type="Pfam" id="PF10839">
    <property type="entry name" value="DUF2647"/>
    <property type="match status" value="1"/>
</dbReference>
<evidence type="ECO:0000256" key="1">
    <source>
        <dbReference type="ARBA" id="ARBA00004229"/>
    </source>
</evidence>
<evidence type="ECO:0000256" key="3">
    <source>
        <dbReference type="ARBA" id="ARBA00021456"/>
    </source>
</evidence>
<name>A0AAV7FYT3_DENCH</name>
<proteinExistence type="inferred from homology"/>